<dbReference type="AlphaFoldDB" id="A0A258CZF3"/>
<evidence type="ECO:0000256" key="1">
    <source>
        <dbReference type="ARBA" id="ARBA00004651"/>
    </source>
</evidence>
<dbReference type="Proteomes" id="UP000215616">
    <property type="component" value="Unassembled WGS sequence"/>
</dbReference>
<dbReference type="Pfam" id="PF01810">
    <property type="entry name" value="LysE"/>
    <property type="match status" value="1"/>
</dbReference>
<dbReference type="InterPro" id="IPR001123">
    <property type="entry name" value="LeuE-type"/>
</dbReference>
<dbReference type="PANTHER" id="PTHR30086:SF20">
    <property type="entry name" value="ARGININE EXPORTER PROTEIN ARGO-RELATED"/>
    <property type="match status" value="1"/>
</dbReference>
<dbReference type="GO" id="GO:0005886">
    <property type="term" value="C:plasma membrane"/>
    <property type="evidence" value="ECO:0007669"/>
    <property type="project" value="UniProtKB-SubCell"/>
</dbReference>
<protein>
    <submittedName>
        <fullName evidence="7">Lysine transporter LysE</fullName>
    </submittedName>
</protein>
<proteinExistence type="predicted"/>
<keyword evidence="4 6" id="KW-1133">Transmembrane helix</keyword>
<dbReference type="PIRSF" id="PIRSF006324">
    <property type="entry name" value="LeuE"/>
    <property type="match status" value="1"/>
</dbReference>
<feature type="transmembrane region" description="Helical" evidence="6">
    <location>
        <begin position="41"/>
        <end position="66"/>
    </location>
</feature>
<evidence type="ECO:0000256" key="3">
    <source>
        <dbReference type="ARBA" id="ARBA00022692"/>
    </source>
</evidence>
<reference evidence="7 8" key="1">
    <citation type="submission" date="2017-03" db="EMBL/GenBank/DDBJ databases">
        <title>Lifting the veil on microbial sulfur biogeochemistry in mining wastewaters.</title>
        <authorList>
            <person name="Kantor R.S."/>
            <person name="Colenbrander Nelson T."/>
            <person name="Marshall S."/>
            <person name="Bennett D."/>
            <person name="Apte S."/>
            <person name="Camacho D."/>
            <person name="Thomas B.C."/>
            <person name="Warren L.A."/>
            <person name="Banfield J.F."/>
        </authorList>
    </citation>
    <scope>NUCLEOTIDE SEQUENCE [LARGE SCALE GENOMIC DNA]</scope>
    <source>
        <strain evidence="7">32-67-7</strain>
    </source>
</reference>
<evidence type="ECO:0000256" key="2">
    <source>
        <dbReference type="ARBA" id="ARBA00022475"/>
    </source>
</evidence>
<feature type="transmembrane region" description="Helical" evidence="6">
    <location>
        <begin position="162"/>
        <end position="181"/>
    </location>
</feature>
<keyword evidence="2" id="KW-1003">Cell membrane</keyword>
<evidence type="ECO:0000256" key="5">
    <source>
        <dbReference type="ARBA" id="ARBA00023136"/>
    </source>
</evidence>
<evidence type="ECO:0000313" key="8">
    <source>
        <dbReference type="Proteomes" id="UP000215616"/>
    </source>
</evidence>
<evidence type="ECO:0000313" key="7">
    <source>
        <dbReference type="EMBL" id="OYX01055.1"/>
    </source>
</evidence>
<accession>A0A258CZF3</accession>
<dbReference type="PANTHER" id="PTHR30086">
    <property type="entry name" value="ARGININE EXPORTER PROTEIN ARGO"/>
    <property type="match status" value="1"/>
</dbReference>
<keyword evidence="3 6" id="KW-0812">Transmembrane</keyword>
<sequence length="208" mass="21956">MTTPEALIAFTLAAGLLTLTPGLDTALVIRTAAAEGPRRAAGAAIGIGIGCFVWGAAAAFGVGALLTASQTAYTVLKWAGALYLAWTGLRMILRPREAFEPGETKPIDASPAAALRRGLLTNLLNPKVGIFYVSFLPQFMPAGVDPARFGLLLTTVHVVEGLLWFALLIAATVPIAGLLRLPVVVRWLDRTTGLVFIAFGLRLALDRH</sequence>
<evidence type="ECO:0000256" key="4">
    <source>
        <dbReference type="ARBA" id="ARBA00022989"/>
    </source>
</evidence>
<organism evidence="7 8">
    <name type="scientific">Caulobacter vibrioides</name>
    <name type="common">Caulobacter crescentus</name>
    <dbReference type="NCBI Taxonomy" id="155892"/>
    <lineage>
        <taxon>Bacteria</taxon>
        <taxon>Pseudomonadati</taxon>
        <taxon>Pseudomonadota</taxon>
        <taxon>Alphaproteobacteria</taxon>
        <taxon>Caulobacterales</taxon>
        <taxon>Caulobacteraceae</taxon>
        <taxon>Caulobacter</taxon>
    </lineage>
</organism>
<name>A0A258CZF3_CAUVI</name>
<keyword evidence="5 6" id="KW-0472">Membrane</keyword>
<dbReference type="EMBL" id="NCDQ01000269">
    <property type="protein sequence ID" value="OYX01055.1"/>
    <property type="molecule type" value="Genomic_DNA"/>
</dbReference>
<comment type="subcellular location">
    <subcellularLocation>
        <location evidence="1">Cell membrane</location>
        <topology evidence="1">Multi-pass membrane protein</topology>
    </subcellularLocation>
</comment>
<comment type="caution">
    <text evidence="7">The sequence shown here is derived from an EMBL/GenBank/DDBJ whole genome shotgun (WGS) entry which is preliminary data.</text>
</comment>
<evidence type="ECO:0000256" key="6">
    <source>
        <dbReference type="SAM" id="Phobius"/>
    </source>
</evidence>
<feature type="transmembrane region" description="Helical" evidence="6">
    <location>
        <begin position="6"/>
        <end position="29"/>
    </location>
</feature>
<dbReference type="GO" id="GO:0015171">
    <property type="term" value="F:amino acid transmembrane transporter activity"/>
    <property type="evidence" value="ECO:0007669"/>
    <property type="project" value="TreeGrafter"/>
</dbReference>
<gene>
    <name evidence="7" type="ORF">B7Z12_14890</name>
</gene>